<feature type="region of interest" description="Disordered" evidence="1">
    <location>
        <begin position="82"/>
        <end position="101"/>
    </location>
</feature>
<keyword evidence="3" id="KW-1185">Reference proteome</keyword>
<evidence type="ECO:0000256" key="1">
    <source>
        <dbReference type="SAM" id="MobiDB-lite"/>
    </source>
</evidence>
<organism evidence="2 3">
    <name type="scientific">Ascodesmis nigricans</name>
    <dbReference type="NCBI Taxonomy" id="341454"/>
    <lineage>
        <taxon>Eukaryota</taxon>
        <taxon>Fungi</taxon>
        <taxon>Dikarya</taxon>
        <taxon>Ascomycota</taxon>
        <taxon>Pezizomycotina</taxon>
        <taxon>Pezizomycetes</taxon>
        <taxon>Pezizales</taxon>
        <taxon>Ascodesmidaceae</taxon>
        <taxon>Ascodesmis</taxon>
    </lineage>
</organism>
<sequence>MVVVAARVYFHRSSTKCDAVAIGDPASGISKHAESQTIMDDAEFTNHHPSQRITAHHNRTPDRLQLRLRVWSVFPSPVLSLSRSLPTTPAPVDSDGVSGPSRHYSYTPTPRHGCDGFQLTVIARPGGRWSLVVTRRCPCIVGASRWIGGWCCGGVGSGRAGGEGFRLRILMLMEVGGGRWEVGGGGGERAFRGNSMAGTCAFEEG</sequence>
<protein>
    <submittedName>
        <fullName evidence="2">Uncharacterized protein</fullName>
    </submittedName>
</protein>
<evidence type="ECO:0000313" key="2">
    <source>
        <dbReference type="EMBL" id="TGZ77591.1"/>
    </source>
</evidence>
<dbReference type="EMBL" id="ML220151">
    <property type="protein sequence ID" value="TGZ77591.1"/>
    <property type="molecule type" value="Genomic_DNA"/>
</dbReference>
<proteinExistence type="predicted"/>
<dbReference type="Proteomes" id="UP000298138">
    <property type="component" value="Unassembled WGS sequence"/>
</dbReference>
<evidence type="ECO:0000313" key="3">
    <source>
        <dbReference type="Proteomes" id="UP000298138"/>
    </source>
</evidence>
<name>A0A4S2MKR2_9PEZI</name>
<gene>
    <name evidence="2" type="ORF">EX30DRAFT_387106</name>
</gene>
<dbReference type="InParanoid" id="A0A4S2MKR2"/>
<accession>A0A4S2MKR2</accession>
<reference evidence="2 3" key="1">
    <citation type="submission" date="2019-04" db="EMBL/GenBank/DDBJ databases">
        <title>Comparative genomics and transcriptomics to analyze fruiting body development in filamentous ascomycetes.</title>
        <authorList>
            <consortium name="DOE Joint Genome Institute"/>
            <person name="Lutkenhaus R."/>
            <person name="Traeger S."/>
            <person name="Breuer J."/>
            <person name="Kuo A."/>
            <person name="Lipzen A."/>
            <person name="Pangilinan J."/>
            <person name="Dilworth D."/>
            <person name="Sandor L."/>
            <person name="Poggeler S."/>
            <person name="Barry K."/>
            <person name="Grigoriev I.V."/>
            <person name="Nowrousian M."/>
        </authorList>
    </citation>
    <scope>NUCLEOTIDE SEQUENCE [LARGE SCALE GENOMIC DNA]</scope>
    <source>
        <strain evidence="2 3">CBS 389.68</strain>
    </source>
</reference>
<dbReference type="AlphaFoldDB" id="A0A4S2MKR2"/>